<dbReference type="GO" id="GO:0003677">
    <property type="term" value="F:DNA binding"/>
    <property type="evidence" value="ECO:0007669"/>
    <property type="project" value="UniProtKB-KW"/>
</dbReference>
<dbReference type="PANTHER" id="PTHR47165">
    <property type="entry name" value="OS03G0429900 PROTEIN"/>
    <property type="match status" value="1"/>
</dbReference>
<dbReference type="AlphaFoldDB" id="A0AAP0KWC7"/>
<evidence type="ECO:0008006" key="6">
    <source>
        <dbReference type="Google" id="ProtNLM"/>
    </source>
</evidence>
<dbReference type="InterPro" id="IPR031657">
    <property type="entry name" value="REPA_OB_2"/>
</dbReference>
<evidence type="ECO:0000313" key="4">
    <source>
        <dbReference type="EMBL" id="KAK9159921.1"/>
    </source>
</evidence>
<protein>
    <recommendedName>
        <fullName evidence="6">Replication protein A OB domain-containing protein</fullName>
    </recommendedName>
</protein>
<dbReference type="Proteomes" id="UP001420932">
    <property type="component" value="Unassembled WGS sequence"/>
</dbReference>
<dbReference type="Pfam" id="PF02721">
    <property type="entry name" value="DUF223"/>
    <property type="match status" value="1"/>
</dbReference>
<dbReference type="EMBL" id="JBBNAF010000003">
    <property type="protein sequence ID" value="KAK9159921.1"/>
    <property type="molecule type" value="Genomic_DNA"/>
</dbReference>
<name>A0AAP0KWC7_9MAGN</name>
<feature type="domain" description="Replication protein A OB" evidence="3">
    <location>
        <begin position="201"/>
        <end position="292"/>
    </location>
</feature>
<evidence type="ECO:0000256" key="1">
    <source>
        <dbReference type="ARBA" id="ARBA00023125"/>
    </source>
</evidence>
<dbReference type="InterPro" id="IPR003871">
    <property type="entry name" value="RFA1B/D_OB_1st"/>
</dbReference>
<evidence type="ECO:0000259" key="3">
    <source>
        <dbReference type="Pfam" id="PF16900"/>
    </source>
</evidence>
<accession>A0AAP0KWC7</accession>
<evidence type="ECO:0000313" key="5">
    <source>
        <dbReference type="Proteomes" id="UP001420932"/>
    </source>
</evidence>
<comment type="caution">
    <text evidence="4">The sequence shown here is derived from an EMBL/GenBank/DDBJ whole genome shotgun (WGS) entry which is preliminary data.</text>
</comment>
<dbReference type="Gene3D" id="2.40.50.140">
    <property type="entry name" value="Nucleic acid-binding proteins"/>
    <property type="match status" value="2"/>
</dbReference>
<proteinExistence type="predicted"/>
<keyword evidence="5" id="KW-1185">Reference proteome</keyword>
<organism evidence="4 5">
    <name type="scientific">Stephania yunnanensis</name>
    <dbReference type="NCBI Taxonomy" id="152371"/>
    <lineage>
        <taxon>Eukaryota</taxon>
        <taxon>Viridiplantae</taxon>
        <taxon>Streptophyta</taxon>
        <taxon>Embryophyta</taxon>
        <taxon>Tracheophyta</taxon>
        <taxon>Spermatophyta</taxon>
        <taxon>Magnoliopsida</taxon>
        <taxon>Ranunculales</taxon>
        <taxon>Menispermaceae</taxon>
        <taxon>Menispermoideae</taxon>
        <taxon>Cissampelideae</taxon>
        <taxon>Stephania</taxon>
    </lineage>
</organism>
<dbReference type="SUPFAM" id="SSF50249">
    <property type="entry name" value="Nucleic acid-binding proteins"/>
    <property type="match status" value="1"/>
</dbReference>
<dbReference type="PANTHER" id="PTHR47165:SF4">
    <property type="entry name" value="OS03G0429900 PROTEIN"/>
    <property type="match status" value="1"/>
</dbReference>
<reference evidence="4 5" key="1">
    <citation type="submission" date="2024-01" db="EMBL/GenBank/DDBJ databases">
        <title>Genome assemblies of Stephania.</title>
        <authorList>
            <person name="Yang L."/>
        </authorList>
    </citation>
    <scope>NUCLEOTIDE SEQUENCE [LARGE SCALE GENOMIC DNA]</scope>
    <source>
        <strain evidence="4">YNDBR</strain>
        <tissue evidence="4">Leaf</tissue>
    </source>
</reference>
<dbReference type="Pfam" id="PF16900">
    <property type="entry name" value="REPA_OB_2"/>
    <property type="match status" value="1"/>
</dbReference>
<evidence type="ECO:0000259" key="2">
    <source>
        <dbReference type="Pfam" id="PF02721"/>
    </source>
</evidence>
<gene>
    <name evidence="4" type="ORF">Syun_006262</name>
</gene>
<sequence>MSEEYHVRCIKGADDSAGEESSRPTLHLQHLNIHVQLFVFNSDHLFIFNISIFAPNSSSSTVTSNSSTFTPSWTTLIPHLAWTSIDYSSFAAAGALPQTHSYNFMLFNGAFHFSETMMHATVRKNQISKYKHILQEGCIFSMKHLKVTAAANQYQPIKNGFRIFFMAITAIHRLQNDSVVIPKYGFQFISSEAIYARVNDNTTLTDVIGCLSGVGNITHVGAERKIPKREIEVLGDEITTMKVTLWGTLAETFDFNPYTGDAGPFIVIFTSTTIKKYQGELYFSSTSATRIYINIEVPHVKSLADRFSMFAPKTKQIESKEVIHISDEEDMIKNRKRIIDILQMEWVDDQQVHDDAKHCDVEQVNDDGKEFHVVQDTFTATANDTVSSKRHIHACERNPSHDSMCHQLLTTAIRLKYQLIVDEIKESQAHLALWFGSVLSYILLNVAGLFPGQDDYLFGISTRF</sequence>
<dbReference type="InterPro" id="IPR012340">
    <property type="entry name" value="NA-bd_OB-fold"/>
</dbReference>
<keyword evidence="1" id="KW-0238">DNA-binding</keyword>
<dbReference type="CDD" id="cd04481">
    <property type="entry name" value="RPA1_DBD_B_like"/>
    <property type="match status" value="1"/>
</dbReference>
<feature type="domain" description="Replication protein A 70 kDa DNA-binding subunit B/D first OB fold" evidence="2">
    <location>
        <begin position="117"/>
        <end position="172"/>
    </location>
</feature>